<dbReference type="InterPro" id="IPR057169">
    <property type="entry name" value="DUF7847"/>
</dbReference>
<feature type="transmembrane region" description="Helical" evidence="2">
    <location>
        <begin position="74"/>
        <end position="101"/>
    </location>
</feature>
<evidence type="ECO:0000259" key="3">
    <source>
        <dbReference type="Pfam" id="PF25231"/>
    </source>
</evidence>
<comment type="caution">
    <text evidence="4">The sequence shown here is derived from an EMBL/GenBank/DDBJ whole genome shotgun (WGS) entry which is preliminary data.</text>
</comment>
<sequence length="300" mass="31903">MTTFAKRRDFGEKINATFAFLIEQIKGLGVALLYIAGPVALIGGVITGYAQVGILGNAHTVNTPEGLVGFYSSLFSGGVLVGVLFQALGYLLTSLVTYCYIRLYIQQPDRNIEVSDVWAEVQQFIGSGLMLGVASLFIIGFAFVLLVLPGIYVTVALSLATSILVFERADVGKAISRSFSLISDNWWATLGLLMVMGIVASIIGMVFTLPAGIVTIMLGTSALKELSILSIILTAISSLGTSLLQALSATAAAFQYFNLVEEKEGNGLLSAIDSIGQTQTRSDESTPGSVRRAMEEEGDY</sequence>
<feature type="transmembrane region" description="Helical" evidence="2">
    <location>
        <begin position="186"/>
        <end position="214"/>
    </location>
</feature>
<dbReference type="Pfam" id="PF25231">
    <property type="entry name" value="DUF7847"/>
    <property type="match status" value="1"/>
</dbReference>
<dbReference type="EMBL" id="JAFMYV010000003">
    <property type="protein sequence ID" value="MBO0936548.1"/>
    <property type="molecule type" value="Genomic_DNA"/>
</dbReference>
<reference evidence="4" key="1">
    <citation type="submission" date="2021-03" db="EMBL/GenBank/DDBJ databases">
        <title>Fibrella sp. HMF5335 genome sequencing and assembly.</title>
        <authorList>
            <person name="Kang H."/>
            <person name="Kim H."/>
            <person name="Bae S."/>
            <person name="Joh K."/>
        </authorList>
    </citation>
    <scope>NUCLEOTIDE SEQUENCE</scope>
    <source>
        <strain evidence="4">HMF5335</strain>
    </source>
</reference>
<feature type="transmembrane region" description="Helical" evidence="2">
    <location>
        <begin position="31"/>
        <end position="54"/>
    </location>
</feature>
<keyword evidence="2" id="KW-0812">Transmembrane</keyword>
<dbReference type="RefSeq" id="WP_207364105.1">
    <property type="nucleotide sequence ID" value="NZ_JAFMYV010000003.1"/>
</dbReference>
<gene>
    <name evidence="4" type="ORF">J2I47_08340</name>
</gene>
<evidence type="ECO:0000256" key="1">
    <source>
        <dbReference type="SAM" id="MobiDB-lite"/>
    </source>
</evidence>
<evidence type="ECO:0000313" key="5">
    <source>
        <dbReference type="Proteomes" id="UP000664034"/>
    </source>
</evidence>
<feature type="transmembrane region" description="Helical" evidence="2">
    <location>
        <begin position="226"/>
        <end position="247"/>
    </location>
</feature>
<feature type="domain" description="DUF7847" evidence="3">
    <location>
        <begin position="124"/>
        <end position="257"/>
    </location>
</feature>
<keyword evidence="2" id="KW-0472">Membrane</keyword>
<evidence type="ECO:0000256" key="2">
    <source>
        <dbReference type="SAM" id="Phobius"/>
    </source>
</evidence>
<name>A0A939K4C1_9BACT</name>
<evidence type="ECO:0000313" key="4">
    <source>
        <dbReference type="EMBL" id="MBO0936548.1"/>
    </source>
</evidence>
<organism evidence="4 5">
    <name type="scientific">Fibrella rubiginis</name>
    <dbReference type="NCBI Taxonomy" id="2817060"/>
    <lineage>
        <taxon>Bacteria</taxon>
        <taxon>Pseudomonadati</taxon>
        <taxon>Bacteroidota</taxon>
        <taxon>Cytophagia</taxon>
        <taxon>Cytophagales</taxon>
        <taxon>Spirosomataceae</taxon>
        <taxon>Fibrella</taxon>
    </lineage>
</organism>
<accession>A0A939K4C1</accession>
<feature type="compositionally biased region" description="Polar residues" evidence="1">
    <location>
        <begin position="277"/>
        <end position="288"/>
    </location>
</feature>
<dbReference type="Proteomes" id="UP000664034">
    <property type="component" value="Unassembled WGS sequence"/>
</dbReference>
<keyword evidence="2" id="KW-1133">Transmembrane helix</keyword>
<protein>
    <recommendedName>
        <fullName evidence="3">DUF7847 domain-containing protein</fullName>
    </recommendedName>
</protein>
<proteinExistence type="predicted"/>
<feature type="region of interest" description="Disordered" evidence="1">
    <location>
        <begin position="277"/>
        <end position="300"/>
    </location>
</feature>
<keyword evidence="5" id="KW-1185">Reference proteome</keyword>
<feature type="transmembrane region" description="Helical" evidence="2">
    <location>
        <begin position="133"/>
        <end position="166"/>
    </location>
</feature>
<dbReference type="AlphaFoldDB" id="A0A939K4C1"/>